<dbReference type="EMBL" id="FNQT01000002">
    <property type="protein sequence ID" value="SEA05700.1"/>
    <property type="molecule type" value="Genomic_DNA"/>
</dbReference>
<evidence type="ECO:0000313" key="1">
    <source>
        <dbReference type="EMBL" id="SEA05700.1"/>
    </source>
</evidence>
<gene>
    <name evidence="1" type="ORF">SAMN04488065_1618</name>
</gene>
<dbReference type="Proteomes" id="UP000236755">
    <property type="component" value="Unassembled WGS sequence"/>
</dbReference>
<dbReference type="OrthoDB" id="211422at2157"/>
<sequence length="148" mass="16471">MGDDSHGLARALGVAGGRLLASLRWLGERLLAPLRTNDGPNEFRLSSVETHTTTIDGDTGWAYRPPATLRCPECGDDVLQADARDAIDCPSCRVDLPPERFTELEVLALTCPVCRSGMQYGRRHPQFGVPEWATCPNCQYHWEFKHAY</sequence>
<organism evidence="1 2">
    <name type="scientific">Haloplanus vescus</name>
    <dbReference type="NCBI Taxonomy" id="555874"/>
    <lineage>
        <taxon>Archaea</taxon>
        <taxon>Methanobacteriati</taxon>
        <taxon>Methanobacteriota</taxon>
        <taxon>Stenosarchaea group</taxon>
        <taxon>Halobacteria</taxon>
        <taxon>Halobacteriales</taxon>
        <taxon>Haloferacaceae</taxon>
        <taxon>Haloplanus</taxon>
    </lineage>
</organism>
<accession>A0A1H3Y2E8</accession>
<proteinExistence type="predicted"/>
<dbReference type="AlphaFoldDB" id="A0A1H3Y2E8"/>
<dbReference type="RefSeq" id="WP_218124080.1">
    <property type="nucleotide sequence ID" value="NZ_FNQT01000002.1"/>
</dbReference>
<evidence type="ECO:0000313" key="2">
    <source>
        <dbReference type="Proteomes" id="UP000236755"/>
    </source>
</evidence>
<name>A0A1H3Y2E8_9EURY</name>
<protein>
    <submittedName>
        <fullName evidence="1">Uncharacterized protein</fullName>
    </submittedName>
</protein>
<reference evidence="1 2" key="1">
    <citation type="submission" date="2016-10" db="EMBL/GenBank/DDBJ databases">
        <authorList>
            <person name="de Groot N.N."/>
        </authorList>
    </citation>
    <scope>NUCLEOTIDE SEQUENCE [LARGE SCALE GENOMIC DNA]</scope>
    <source>
        <strain evidence="1 2">CGMCC 1.8712</strain>
    </source>
</reference>
<keyword evidence="2" id="KW-1185">Reference proteome</keyword>